<evidence type="ECO:0000256" key="8">
    <source>
        <dbReference type="ARBA" id="ARBA00023180"/>
    </source>
</evidence>
<dbReference type="GO" id="GO:0009888">
    <property type="term" value="P:tissue development"/>
    <property type="evidence" value="ECO:0007669"/>
    <property type="project" value="TreeGrafter"/>
</dbReference>
<dbReference type="PROSITE" id="PS51117">
    <property type="entry name" value="LAMININ_NTER"/>
    <property type="match status" value="1"/>
</dbReference>
<dbReference type="Proteomes" id="UP000242638">
    <property type="component" value="Unassembled WGS sequence"/>
</dbReference>
<dbReference type="GO" id="GO:0048514">
    <property type="term" value="P:blood vessel morphogenesis"/>
    <property type="evidence" value="ECO:0007669"/>
    <property type="project" value="TreeGrafter"/>
</dbReference>
<dbReference type="AlphaFoldDB" id="A0A3P9NZ57"/>
<evidence type="ECO:0000256" key="3">
    <source>
        <dbReference type="ARBA" id="ARBA00022530"/>
    </source>
</evidence>
<keyword evidence="7 10" id="KW-1015">Disulfide bond</keyword>
<evidence type="ECO:0000256" key="6">
    <source>
        <dbReference type="ARBA" id="ARBA00022869"/>
    </source>
</evidence>
<evidence type="ECO:0000313" key="13">
    <source>
        <dbReference type="Ensembl" id="ENSPREP00000014855.1"/>
    </source>
</evidence>
<proteinExistence type="predicted"/>
<dbReference type="Pfam" id="PF24973">
    <property type="entry name" value="EGF_LMN_ATRN"/>
    <property type="match status" value="1"/>
</dbReference>
<keyword evidence="4" id="KW-0732">Signal</keyword>
<keyword evidence="6" id="KW-0084">Basement membrane</keyword>
<dbReference type="PANTHER" id="PTHR10574:SF409">
    <property type="entry name" value="LAMININ SUBUNIT ALPHA-1"/>
    <property type="match status" value="1"/>
</dbReference>
<dbReference type="InterPro" id="IPR002049">
    <property type="entry name" value="LE_dom"/>
</dbReference>
<reference evidence="13" key="3">
    <citation type="submission" date="2025-09" db="UniProtKB">
        <authorList>
            <consortium name="Ensembl"/>
        </authorList>
    </citation>
    <scope>IDENTIFICATION</scope>
    <source>
        <strain evidence="13">Guanapo</strain>
    </source>
</reference>
<dbReference type="GO" id="GO:0005604">
    <property type="term" value="C:basement membrane"/>
    <property type="evidence" value="ECO:0007669"/>
    <property type="project" value="UniProtKB-SubCell"/>
</dbReference>
<dbReference type="SMART" id="SM00136">
    <property type="entry name" value="LamNT"/>
    <property type="match status" value="1"/>
</dbReference>
<dbReference type="FunFam" id="2.170.300.10:FF:000026">
    <property type="entry name" value="laminin subunit alpha-2 isoform X2"/>
    <property type="match status" value="1"/>
</dbReference>
<name>A0A3P9NZ57_POERE</name>
<evidence type="ECO:0000256" key="4">
    <source>
        <dbReference type="ARBA" id="ARBA00022729"/>
    </source>
</evidence>
<dbReference type="InterPro" id="IPR056863">
    <property type="entry name" value="LMN_ATRN_NET-like_EGF"/>
</dbReference>
<comment type="caution">
    <text evidence="10">Lacks conserved residue(s) required for the propagation of feature annotation.</text>
</comment>
<dbReference type="PROSITE" id="PS50027">
    <property type="entry name" value="EGF_LAM_2"/>
    <property type="match status" value="2"/>
</dbReference>
<evidence type="ECO:0000256" key="7">
    <source>
        <dbReference type="ARBA" id="ARBA00023157"/>
    </source>
</evidence>
<dbReference type="Gene3D" id="2.60.120.260">
    <property type="entry name" value="Galactose-binding domain-like"/>
    <property type="match status" value="1"/>
</dbReference>
<dbReference type="SUPFAM" id="SSF57196">
    <property type="entry name" value="EGF/Laminin"/>
    <property type="match status" value="4"/>
</dbReference>
<comment type="subcellular location">
    <subcellularLocation>
        <location evidence="1">Secreted</location>
        <location evidence="1">Extracellular space</location>
        <location evidence="1">Extracellular matrix</location>
        <location evidence="1">Basement membrane</location>
    </subcellularLocation>
</comment>
<evidence type="ECO:0008006" key="15">
    <source>
        <dbReference type="Google" id="ProtNLM"/>
    </source>
</evidence>
<dbReference type="InterPro" id="IPR000742">
    <property type="entry name" value="EGF"/>
</dbReference>
<sequence length="610" mass="68135">FCRTSCLFPAIFNLASNAEISSNATCGDPEPEVYCKLVEHVPGRRIKNPHCPRCDANSVLAKERHPIMNAIDGTNQWWQSPSIKNGRQFHWITITLDLNQIFQVAYIIIKAANSPRPGNWILERSLDGVTFDPWQYYAISDSECLHRYNITPRFGPPTYRSDTEVICTSYYSRLNPLEHGEIHTSLINGRPGADDLTPDLLNFTSARYIRVRLQRIRTLNADLMTLSVHDPRDVDPIVTRRYYYSIKDISVGGMCICYGHAQSCPLDPVTKKLKCVCEHNTCGENCNECCPGYHQLPWQPGTLSEGNTCEKCNCHNKASDCFYNQTVSDLGLSLNRHGVRRGGGVCIDCQQNTTGTNCESCRDGYYRPAEVPAVLRPLGRCFQCCDLRGSRSSVCRRDDTEPGVSAGQCQCKDGFSGRRCDRCAFGFKDFPACARCECSLAGSTNSDPCSSCTCKVNVMGVHCDQCKPGFYDLQQQNPLGCTDCFCFGVSDVCQSSDWSVTQVTNLTCARSDPSHLGKHGARLHTWRLTSNDWLPCFQGNGRTLRLSPPLLLFLSPLAEQPVVMEIYPDRFVDNRTGGPVTRHDLLLVLTDLTRLAVRVHLNTSTEGPIR</sequence>
<reference evidence="14" key="1">
    <citation type="submission" date="2013-11" db="EMBL/GenBank/DDBJ databases">
        <title>The genomic landscape of the Guanapo guppy.</title>
        <authorList>
            <person name="Kuenstner A."/>
            <person name="Dreyer C."/>
        </authorList>
    </citation>
    <scope>NUCLEOTIDE SEQUENCE</scope>
    <source>
        <strain evidence="14">Guanapo</strain>
    </source>
</reference>
<protein>
    <recommendedName>
        <fullName evidence="15">Laminin, alpha 1</fullName>
    </recommendedName>
</protein>
<organism evidence="13 14">
    <name type="scientific">Poecilia reticulata</name>
    <name type="common">Guppy</name>
    <name type="synonym">Acanthophacelus reticulatus</name>
    <dbReference type="NCBI Taxonomy" id="8081"/>
    <lineage>
        <taxon>Eukaryota</taxon>
        <taxon>Metazoa</taxon>
        <taxon>Chordata</taxon>
        <taxon>Craniata</taxon>
        <taxon>Vertebrata</taxon>
        <taxon>Euteleostomi</taxon>
        <taxon>Actinopterygii</taxon>
        <taxon>Neopterygii</taxon>
        <taxon>Teleostei</taxon>
        <taxon>Neoteleostei</taxon>
        <taxon>Acanthomorphata</taxon>
        <taxon>Ovalentaria</taxon>
        <taxon>Atherinomorphae</taxon>
        <taxon>Cyprinodontiformes</taxon>
        <taxon>Poeciliidae</taxon>
        <taxon>Poeciliinae</taxon>
        <taxon>Poecilia</taxon>
    </lineage>
</organism>
<evidence type="ECO:0000256" key="1">
    <source>
        <dbReference type="ARBA" id="ARBA00004302"/>
    </source>
</evidence>
<dbReference type="Pfam" id="PF00055">
    <property type="entry name" value="Laminin_N"/>
    <property type="match status" value="1"/>
</dbReference>
<feature type="domain" description="Laminin EGF-like" evidence="11">
    <location>
        <begin position="384"/>
        <end position="435"/>
    </location>
</feature>
<dbReference type="CDD" id="cd00055">
    <property type="entry name" value="EGF_Lam"/>
    <property type="match status" value="4"/>
</dbReference>
<dbReference type="Pfam" id="PF00053">
    <property type="entry name" value="EGF_laminin"/>
    <property type="match status" value="3"/>
</dbReference>
<evidence type="ECO:0000259" key="11">
    <source>
        <dbReference type="PROSITE" id="PS50027"/>
    </source>
</evidence>
<dbReference type="FunFam" id="2.10.25.10:FF:000069">
    <property type="entry name" value="Laminin subunit alpha 1"/>
    <property type="match status" value="1"/>
</dbReference>
<dbReference type="InterPro" id="IPR008211">
    <property type="entry name" value="Laminin_N"/>
</dbReference>
<feature type="domain" description="Laminin EGF-like" evidence="11">
    <location>
        <begin position="436"/>
        <end position="483"/>
    </location>
</feature>
<dbReference type="Gene3D" id="2.10.25.10">
    <property type="entry name" value="Laminin"/>
    <property type="match status" value="3"/>
</dbReference>
<dbReference type="PROSITE" id="PS00022">
    <property type="entry name" value="EGF_1"/>
    <property type="match status" value="1"/>
</dbReference>
<feature type="disulfide bond" evidence="10">
    <location>
        <begin position="454"/>
        <end position="463"/>
    </location>
</feature>
<dbReference type="GO" id="GO:0005576">
    <property type="term" value="C:extracellular region"/>
    <property type="evidence" value="ECO:0007669"/>
    <property type="project" value="UniProtKB-ARBA"/>
</dbReference>
<keyword evidence="14" id="KW-1185">Reference proteome</keyword>
<dbReference type="Ensembl" id="ENSPRET00000015009.1">
    <property type="protein sequence ID" value="ENSPREP00000014855.1"/>
    <property type="gene ID" value="ENSPREG00000010017.1"/>
</dbReference>
<dbReference type="GO" id="GO:0009887">
    <property type="term" value="P:animal organ morphogenesis"/>
    <property type="evidence" value="ECO:0007669"/>
    <property type="project" value="TreeGrafter"/>
</dbReference>
<dbReference type="PANTHER" id="PTHR10574">
    <property type="entry name" value="NETRIN/LAMININ-RELATED"/>
    <property type="match status" value="1"/>
</dbReference>
<dbReference type="FunFam" id="2.60.120.260:FF:000017">
    <property type="entry name" value="Laminin subunit alpha 2"/>
    <property type="match status" value="1"/>
</dbReference>
<feature type="domain" description="Laminin N-terminal" evidence="12">
    <location>
        <begin position="3"/>
        <end position="254"/>
    </location>
</feature>
<dbReference type="InterPro" id="IPR050440">
    <property type="entry name" value="Laminin/Netrin_ECM"/>
</dbReference>
<evidence type="ECO:0000256" key="9">
    <source>
        <dbReference type="ARBA" id="ARBA00023292"/>
    </source>
</evidence>
<evidence type="ECO:0000256" key="10">
    <source>
        <dbReference type="PROSITE-ProRule" id="PRU00460"/>
    </source>
</evidence>
<dbReference type="GO" id="GO:0043010">
    <property type="term" value="P:camera-type eye development"/>
    <property type="evidence" value="ECO:0007669"/>
    <property type="project" value="TreeGrafter"/>
</dbReference>
<reference evidence="13" key="2">
    <citation type="submission" date="2025-08" db="UniProtKB">
        <authorList>
            <consortium name="Ensembl"/>
        </authorList>
    </citation>
    <scope>IDENTIFICATION</scope>
    <source>
        <strain evidence="13">Guanapo</strain>
    </source>
</reference>
<keyword evidence="9 10" id="KW-0424">Laminin EGF-like domain</keyword>
<evidence type="ECO:0000313" key="14">
    <source>
        <dbReference type="Proteomes" id="UP000242638"/>
    </source>
</evidence>
<dbReference type="SMART" id="SM00180">
    <property type="entry name" value="EGF_Lam"/>
    <property type="match status" value="4"/>
</dbReference>
<evidence type="ECO:0000256" key="5">
    <source>
        <dbReference type="ARBA" id="ARBA00022737"/>
    </source>
</evidence>
<keyword evidence="2" id="KW-0964">Secreted</keyword>
<accession>A0A3P9NZ57</accession>
<dbReference type="PROSITE" id="PS01248">
    <property type="entry name" value="EGF_LAM_1"/>
    <property type="match status" value="2"/>
</dbReference>
<keyword evidence="8" id="KW-0325">Glycoprotein</keyword>
<dbReference type="GeneTree" id="ENSGT00940000157124"/>
<feature type="disulfide bond" evidence="10">
    <location>
        <begin position="411"/>
        <end position="420"/>
    </location>
</feature>
<keyword evidence="5" id="KW-0677">Repeat</keyword>
<evidence type="ECO:0000256" key="2">
    <source>
        <dbReference type="ARBA" id="ARBA00022525"/>
    </source>
</evidence>
<evidence type="ECO:0000259" key="12">
    <source>
        <dbReference type="PROSITE" id="PS51117"/>
    </source>
</evidence>
<dbReference type="GO" id="GO:0005201">
    <property type="term" value="F:extracellular matrix structural constituent"/>
    <property type="evidence" value="ECO:0007669"/>
    <property type="project" value="TreeGrafter"/>
</dbReference>
<dbReference type="GO" id="GO:0007411">
    <property type="term" value="P:axon guidance"/>
    <property type="evidence" value="ECO:0007669"/>
    <property type="project" value="TreeGrafter"/>
</dbReference>
<keyword evidence="3" id="KW-0272">Extracellular matrix</keyword>